<dbReference type="EMBL" id="JAVRJZ010000019">
    <property type="protein sequence ID" value="KAK2707759.1"/>
    <property type="molecule type" value="Genomic_DNA"/>
</dbReference>
<organism evidence="2 3">
    <name type="scientific">Artemia franciscana</name>
    <name type="common">Brine shrimp</name>
    <name type="synonym">Artemia sanfranciscana</name>
    <dbReference type="NCBI Taxonomy" id="6661"/>
    <lineage>
        <taxon>Eukaryota</taxon>
        <taxon>Metazoa</taxon>
        <taxon>Ecdysozoa</taxon>
        <taxon>Arthropoda</taxon>
        <taxon>Crustacea</taxon>
        <taxon>Branchiopoda</taxon>
        <taxon>Anostraca</taxon>
        <taxon>Artemiidae</taxon>
        <taxon>Artemia</taxon>
    </lineage>
</organism>
<dbReference type="Proteomes" id="UP001187531">
    <property type="component" value="Unassembled WGS sequence"/>
</dbReference>
<protein>
    <submittedName>
        <fullName evidence="2">Uncharacterized protein</fullName>
    </submittedName>
</protein>
<keyword evidence="3" id="KW-1185">Reference proteome</keyword>
<name>A0AA88KZF6_ARTSF</name>
<feature type="compositionally biased region" description="Acidic residues" evidence="1">
    <location>
        <begin position="9"/>
        <end position="21"/>
    </location>
</feature>
<evidence type="ECO:0000313" key="2">
    <source>
        <dbReference type="EMBL" id="KAK2707759.1"/>
    </source>
</evidence>
<dbReference type="AlphaFoldDB" id="A0AA88KZF6"/>
<proteinExistence type="predicted"/>
<evidence type="ECO:0000313" key="3">
    <source>
        <dbReference type="Proteomes" id="UP001187531"/>
    </source>
</evidence>
<evidence type="ECO:0000256" key="1">
    <source>
        <dbReference type="SAM" id="MobiDB-lite"/>
    </source>
</evidence>
<gene>
    <name evidence="2" type="ORF">QYM36_015456</name>
</gene>
<accession>A0AA88KZF6</accession>
<sequence>MEMILSSSSDEEDTDNSDDDTVSCKAGPTQEKRQRGRKVVVTLQLAATLDRTKMSDRKAMFIISETAKSLGHNITDLALNRNSIRRLRMKHWSVQSAALKAEFQGNIPLVVHWDGKLIAGLPSKEQVDRLIDYHVMELLIIAVFQYWMFVDQSRFETGMSSDAVSTSVQDTKDSTTEFAKGYLRESQPRDDYRELLELVKLSGLGS</sequence>
<comment type="caution">
    <text evidence="2">The sequence shown here is derived from an EMBL/GenBank/DDBJ whole genome shotgun (WGS) entry which is preliminary data.</text>
</comment>
<feature type="region of interest" description="Disordered" evidence="1">
    <location>
        <begin position="1"/>
        <end position="35"/>
    </location>
</feature>
<reference evidence="2" key="1">
    <citation type="submission" date="2023-07" db="EMBL/GenBank/DDBJ databases">
        <title>Chromosome-level genome assembly of Artemia franciscana.</title>
        <authorList>
            <person name="Jo E."/>
        </authorList>
    </citation>
    <scope>NUCLEOTIDE SEQUENCE</scope>
    <source>
        <tissue evidence="2">Whole body</tissue>
    </source>
</reference>